<evidence type="ECO:0000313" key="6">
    <source>
        <dbReference type="RefSeq" id="XP_027368504.1"/>
    </source>
</evidence>
<keyword evidence="5" id="KW-1185">Reference proteome</keyword>
<sequence length="153" mass="16917">MASVVPTTPTTSIHVPGRITFGTSPDIPAKIPSPHPIGAVSFSIFVIDWKETPTHHVFKMDVPGLKKHQLKVQIEDGRVLRICGEKKPDPRQDTDTWHCYERCPGKCDRDFTLPTKVNVDDIKAAMEDGVLTVTVPKVESHEKTVIKAIDIAA</sequence>
<comment type="similarity">
    <text evidence="2 3">Belongs to the small heat shock protein (HSP20) family.</text>
</comment>
<evidence type="ECO:0000256" key="1">
    <source>
        <dbReference type="ARBA" id="ARBA00023016"/>
    </source>
</evidence>
<dbReference type="RefSeq" id="XP_027368504.1">
    <property type="nucleotide sequence ID" value="XM_027512703.1"/>
</dbReference>
<dbReference type="PANTHER" id="PTHR11527">
    <property type="entry name" value="HEAT-SHOCK PROTEIN 20 FAMILY MEMBER"/>
    <property type="match status" value="1"/>
</dbReference>
<reference evidence="6" key="2">
    <citation type="submission" date="2025-08" db="UniProtKB">
        <authorList>
            <consortium name="RefSeq"/>
        </authorList>
    </citation>
    <scope>IDENTIFICATION</scope>
    <source>
        <tissue evidence="6">Young leaves</tissue>
    </source>
</reference>
<keyword evidence="1" id="KW-0346">Stress response</keyword>
<dbReference type="GeneID" id="113874481"/>
<dbReference type="CDD" id="cd06472">
    <property type="entry name" value="ACD_ScHsp26_like"/>
    <property type="match status" value="1"/>
</dbReference>
<evidence type="ECO:0000256" key="2">
    <source>
        <dbReference type="PROSITE-ProRule" id="PRU00285"/>
    </source>
</evidence>
<name>A0A8B8MMP0_ABRPR</name>
<accession>A0A8B8MMP0</accession>
<proteinExistence type="inferred from homology"/>
<reference evidence="5" key="1">
    <citation type="journal article" date="2019" name="Toxins">
        <title>Detection of Abrin-Like and Prepropulchellin-Like Toxin Genes and Transcripts Using Whole Genome Sequencing and Full-Length Transcript Sequencing of Abrus precatorius.</title>
        <authorList>
            <person name="Hovde B.T."/>
            <person name="Daligault H.E."/>
            <person name="Hanschen E.R."/>
            <person name="Kunde Y.A."/>
            <person name="Johnson M.B."/>
            <person name="Starkenburg S.R."/>
            <person name="Johnson S.L."/>
        </authorList>
    </citation>
    <scope>NUCLEOTIDE SEQUENCE [LARGE SCALE GENOMIC DNA]</scope>
</reference>
<dbReference type="OrthoDB" id="1245404at2759"/>
<organism evidence="5 6">
    <name type="scientific">Abrus precatorius</name>
    <name type="common">Indian licorice</name>
    <name type="synonym">Glycine abrus</name>
    <dbReference type="NCBI Taxonomy" id="3816"/>
    <lineage>
        <taxon>Eukaryota</taxon>
        <taxon>Viridiplantae</taxon>
        <taxon>Streptophyta</taxon>
        <taxon>Embryophyta</taxon>
        <taxon>Tracheophyta</taxon>
        <taxon>Spermatophyta</taxon>
        <taxon>Magnoliopsida</taxon>
        <taxon>eudicotyledons</taxon>
        <taxon>Gunneridae</taxon>
        <taxon>Pentapetalae</taxon>
        <taxon>rosids</taxon>
        <taxon>fabids</taxon>
        <taxon>Fabales</taxon>
        <taxon>Fabaceae</taxon>
        <taxon>Papilionoideae</taxon>
        <taxon>50 kb inversion clade</taxon>
        <taxon>NPAAA clade</taxon>
        <taxon>indigoferoid/millettioid clade</taxon>
        <taxon>Abreae</taxon>
        <taxon>Abrus</taxon>
    </lineage>
</organism>
<evidence type="ECO:0000259" key="4">
    <source>
        <dbReference type="PROSITE" id="PS01031"/>
    </source>
</evidence>
<gene>
    <name evidence="6" type="primary">LOC113874481</name>
</gene>
<dbReference type="InterPro" id="IPR002068">
    <property type="entry name" value="A-crystallin/Hsp20_dom"/>
</dbReference>
<evidence type="ECO:0000256" key="3">
    <source>
        <dbReference type="RuleBase" id="RU003616"/>
    </source>
</evidence>
<dbReference type="Proteomes" id="UP000694853">
    <property type="component" value="Unplaced"/>
</dbReference>
<dbReference type="AlphaFoldDB" id="A0A8B8MMP0"/>
<dbReference type="InterPro" id="IPR008978">
    <property type="entry name" value="HSP20-like_chaperone"/>
</dbReference>
<dbReference type="Gene3D" id="2.60.40.790">
    <property type="match status" value="1"/>
</dbReference>
<dbReference type="Pfam" id="PF00011">
    <property type="entry name" value="HSP20"/>
    <property type="match status" value="1"/>
</dbReference>
<dbReference type="InterPro" id="IPR031107">
    <property type="entry name" value="Small_HSP"/>
</dbReference>
<protein>
    <submittedName>
        <fullName evidence="6">18.1 kDa class I heat shock protein-like</fullName>
    </submittedName>
</protein>
<dbReference type="SUPFAM" id="SSF49764">
    <property type="entry name" value="HSP20-like chaperones"/>
    <property type="match status" value="1"/>
</dbReference>
<feature type="domain" description="SHSP" evidence="4">
    <location>
        <begin position="37"/>
        <end position="153"/>
    </location>
</feature>
<dbReference type="PROSITE" id="PS01031">
    <property type="entry name" value="SHSP"/>
    <property type="match status" value="1"/>
</dbReference>
<evidence type="ECO:0000313" key="5">
    <source>
        <dbReference type="Proteomes" id="UP000694853"/>
    </source>
</evidence>
<dbReference type="KEGG" id="aprc:113874481"/>